<proteinExistence type="predicted"/>
<dbReference type="Pfam" id="PF05305">
    <property type="entry name" value="DUF732"/>
    <property type="match status" value="1"/>
</dbReference>
<reference evidence="2 3" key="1">
    <citation type="submission" date="2016-01" db="EMBL/GenBank/DDBJ databases">
        <title>The new phylogeny of the genus Mycobacterium.</title>
        <authorList>
            <person name="Tarcisio F."/>
            <person name="Conor M."/>
            <person name="Antonella G."/>
            <person name="Elisabetta G."/>
            <person name="Giulia F.S."/>
            <person name="Sara T."/>
            <person name="Anna F."/>
            <person name="Clotilde B."/>
            <person name="Roberto B."/>
            <person name="Veronica D.S."/>
            <person name="Fabio R."/>
            <person name="Monica P."/>
            <person name="Olivier J."/>
            <person name="Enrico T."/>
            <person name="Nicola S."/>
        </authorList>
    </citation>
    <scope>NUCLEOTIDE SEQUENCE [LARGE SCALE GENOMIC DNA]</scope>
    <source>
        <strain evidence="2 3">DSM 44803</strain>
    </source>
</reference>
<evidence type="ECO:0000259" key="1">
    <source>
        <dbReference type="Pfam" id="PF05305"/>
    </source>
</evidence>
<dbReference type="Proteomes" id="UP000193781">
    <property type="component" value="Unassembled WGS sequence"/>
</dbReference>
<accession>A0A1X1ZC07</accession>
<protein>
    <recommendedName>
        <fullName evidence="1">DUF732 domain-containing protein</fullName>
    </recommendedName>
</protein>
<dbReference type="InterPro" id="IPR007969">
    <property type="entry name" value="DUF732"/>
</dbReference>
<dbReference type="AlphaFoldDB" id="A0A1X1ZC07"/>
<evidence type="ECO:0000313" key="3">
    <source>
        <dbReference type="Proteomes" id="UP000193781"/>
    </source>
</evidence>
<keyword evidence="3" id="KW-1185">Reference proteome</keyword>
<sequence length="81" mass="8799">MIAAAHLVCAELDQGETPVQVLQDVMNNQDVLTNSNLDEFHTGFFVGASIGAYCPKYLGQIPAPSHFDRATDEWSFTPVSA</sequence>
<gene>
    <name evidence="2" type="ORF">AWC17_07195</name>
</gene>
<evidence type="ECO:0000313" key="2">
    <source>
        <dbReference type="EMBL" id="ORW20780.1"/>
    </source>
</evidence>
<comment type="caution">
    <text evidence="2">The sequence shown here is derived from an EMBL/GenBank/DDBJ whole genome shotgun (WGS) entry which is preliminary data.</text>
</comment>
<organism evidence="2 3">
    <name type="scientific">Mycobacterium nebraskense</name>
    <dbReference type="NCBI Taxonomy" id="244292"/>
    <lineage>
        <taxon>Bacteria</taxon>
        <taxon>Bacillati</taxon>
        <taxon>Actinomycetota</taxon>
        <taxon>Actinomycetes</taxon>
        <taxon>Mycobacteriales</taxon>
        <taxon>Mycobacteriaceae</taxon>
        <taxon>Mycobacterium</taxon>
    </lineage>
</organism>
<name>A0A1X1ZC07_9MYCO</name>
<dbReference type="EMBL" id="LQPH01000129">
    <property type="protein sequence ID" value="ORW20780.1"/>
    <property type="molecule type" value="Genomic_DNA"/>
</dbReference>
<feature type="domain" description="DUF732" evidence="1">
    <location>
        <begin position="1"/>
        <end position="55"/>
    </location>
</feature>